<organism evidence="5 6">
    <name type="scientific">Reticulomyxa filosa</name>
    <dbReference type="NCBI Taxonomy" id="46433"/>
    <lineage>
        <taxon>Eukaryota</taxon>
        <taxon>Sar</taxon>
        <taxon>Rhizaria</taxon>
        <taxon>Retaria</taxon>
        <taxon>Foraminifera</taxon>
        <taxon>Monothalamids</taxon>
        <taxon>Reticulomyxidae</taxon>
        <taxon>Reticulomyxa</taxon>
    </lineage>
</organism>
<gene>
    <name evidence="5" type="ORF">RFI_07566</name>
</gene>
<evidence type="ECO:0000313" key="5">
    <source>
        <dbReference type="EMBL" id="ETO29553.1"/>
    </source>
</evidence>
<dbReference type="CDD" id="cd06133">
    <property type="entry name" value="ERI-1_3'hExo_like"/>
    <property type="match status" value="1"/>
</dbReference>
<keyword evidence="2" id="KW-0378">Hydrolase</keyword>
<dbReference type="GO" id="GO:0003676">
    <property type="term" value="F:nucleic acid binding"/>
    <property type="evidence" value="ECO:0007669"/>
    <property type="project" value="InterPro"/>
</dbReference>
<dbReference type="AlphaFoldDB" id="X6NUE4"/>
<evidence type="ECO:0000313" key="6">
    <source>
        <dbReference type="Proteomes" id="UP000023152"/>
    </source>
</evidence>
<dbReference type="SUPFAM" id="SSF53098">
    <property type="entry name" value="Ribonuclease H-like"/>
    <property type="match status" value="1"/>
</dbReference>
<name>X6NUE4_RETFI</name>
<comment type="caution">
    <text evidence="5">The sequence shown here is derived from an EMBL/GenBank/DDBJ whole genome shotgun (WGS) entry which is preliminary data.</text>
</comment>
<dbReference type="InterPro" id="IPR051274">
    <property type="entry name" value="3-5_Exoribonuclease"/>
</dbReference>
<dbReference type="PANTHER" id="PTHR23044">
    <property type="entry name" value="3'-5' EXONUCLEASE ERI1-RELATED"/>
    <property type="match status" value="1"/>
</dbReference>
<dbReference type="InterPro" id="IPR036397">
    <property type="entry name" value="RNaseH_sf"/>
</dbReference>
<protein>
    <submittedName>
        <fullName evidence="5">Exonuclease III protein</fullName>
    </submittedName>
</protein>
<feature type="domain" description="Exonuclease" evidence="4">
    <location>
        <begin position="17"/>
        <end position="223"/>
    </location>
</feature>
<keyword evidence="1" id="KW-0540">Nuclease</keyword>
<keyword evidence="3 5" id="KW-0269">Exonuclease</keyword>
<reference evidence="5 6" key="1">
    <citation type="journal article" date="2013" name="Curr. Biol.">
        <title>The Genome of the Foraminiferan Reticulomyxa filosa.</title>
        <authorList>
            <person name="Glockner G."/>
            <person name="Hulsmann N."/>
            <person name="Schleicher M."/>
            <person name="Noegel A.A."/>
            <person name="Eichinger L."/>
            <person name="Gallinger C."/>
            <person name="Pawlowski J."/>
            <person name="Sierra R."/>
            <person name="Euteneuer U."/>
            <person name="Pillet L."/>
            <person name="Moustafa A."/>
            <person name="Platzer M."/>
            <person name="Groth M."/>
            <person name="Szafranski K."/>
            <person name="Schliwa M."/>
        </authorList>
    </citation>
    <scope>NUCLEOTIDE SEQUENCE [LARGE SCALE GENOMIC DNA]</scope>
</reference>
<dbReference type="Proteomes" id="UP000023152">
    <property type="component" value="Unassembled WGS sequence"/>
</dbReference>
<evidence type="ECO:0000256" key="3">
    <source>
        <dbReference type="ARBA" id="ARBA00022839"/>
    </source>
</evidence>
<dbReference type="PANTHER" id="PTHR23044:SF61">
    <property type="entry name" value="3'-5' EXORIBONUCLEASE 1-RELATED"/>
    <property type="match status" value="1"/>
</dbReference>
<dbReference type="InterPro" id="IPR013520">
    <property type="entry name" value="Ribonucl_H"/>
</dbReference>
<dbReference type="OrthoDB" id="448399at2759"/>
<evidence type="ECO:0000256" key="2">
    <source>
        <dbReference type="ARBA" id="ARBA00022801"/>
    </source>
</evidence>
<dbReference type="EMBL" id="ASPP01005991">
    <property type="protein sequence ID" value="ETO29553.1"/>
    <property type="molecule type" value="Genomic_DNA"/>
</dbReference>
<sequence>MLKKNKKTKTRAQPFQYLVVLDFEATCDDKNFGPQEIIEWPAVIIDTTTMEMITSPVIESAEKKDDGLNKTKENSVPDEFHYYIKPKVNPVLTKFCTELTGITQDTVNKGTDIETVISKWNTFVSEHKLTSKNACVITCGDWDLKKMWPIQKRLLKNQTDPLLFQRWINLKLIFAKFFQCKPKDMVGMLNFLNLKLLGRHHSGIDDVRNIARIVQFLLKSGATFYCTSVGG</sequence>
<dbReference type="Gene3D" id="3.30.420.10">
    <property type="entry name" value="Ribonuclease H-like superfamily/Ribonuclease H"/>
    <property type="match status" value="1"/>
</dbReference>
<dbReference type="SMART" id="SM00479">
    <property type="entry name" value="EXOIII"/>
    <property type="match status" value="1"/>
</dbReference>
<accession>X6NUE4</accession>
<dbReference type="Pfam" id="PF00929">
    <property type="entry name" value="RNase_T"/>
    <property type="match status" value="1"/>
</dbReference>
<keyword evidence="6" id="KW-1185">Reference proteome</keyword>
<proteinExistence type="predicted"/>
<dbReference type="GO" id="GO:0000175">
    <property type="term" value="F:3'-5'-RNA exonuclease activity"/>
    <property type="evidence" value="ECO:0007669"/>
    <property type="project" value="InterPro"/>
</dbReference>
<evidence type="ECO:0000259" key="4">
    <source>
        <dbReference type="SMART" id="SM00479"/>
    </source>
</evidence>
<dbReference type="InterPro" id="IPR012337">
    <property type="entry name" value="RNaseH-like_sf"/>
</dbReference>
<dbReference type="InterPro" id="IPR047201">
    <property type="entry name" value="ERI-1_3'hExo-like"/>
</dbReference>
<evidence type="ECO:0000256" key="1">
    <source>
        <dbReference type="ARBA" id="ARBA00022722"/>
    </source>
</evidence>
<dbReference type="OMA" id="CRELTHI"/>